<reference evidence="1" key="1">
    <citation type="journal article" date="2019" name="bioRxiv">
        <title>The Genome of the Zebra Mussel, Dreissena polymorpha: A Resource for Invasive Species Research.</title>
        <authorList>
            <person name="McCartney M.A."/>
            <person name="Auch B."/>
            <person name="Kono T."/>
            <person name="Mallez S."/>
            <person name="Zhang Y."/>
            <person name="Obille A."/>
            <person name="Becker A."/>
            <person name="Abrahante J.E."/>
            <person name="Garbe J."/>
            <person name="Badalamenti J.P."/>
            <person name="Herman A."/>
            <person name="Mangelson H."/>
            <person name="Liachko I."/>
            <person name="Sullivan S."/>
            <person name="Sone E.D."/>
            <person name="Koren S."/>
            <person name="Silverstein K.A.T."/>
            <person name="Beckman K.B."/>
            <person name="Gohl D.M."/>
        </authorList>
    </citation>
    <scope>NUCLEOTIDE SEQUENCE</scope>
    <source>
        <strain evidence="1">Duluth1</strain>
        <tissue evidence="1">Whole animal</tissue>
    </source>
</reference>
<sequence length="65" mass="7060">MAYGFRCGISTISELIPEVCTAIVQAYKDEVFNPPTTLKPGDTLPSSLNRGGMSPMQLVPWIEST</sequence>
<evidence type="ECO:0000313" key="2">
    <source>
        <dbReference type="Proteomes" id="UP000828390"/>
    </source>
</evidence>
<dbReference type="AlphaFoldDB" id="A0A9D4HAD5"/>
<accession>A0A9D4HAD5</accession>
<dbReference type="Proteomes" id="UP000828390">
    <property type="component" value="Unassembled WGS sequence"/>
</dbReference>
<keyword evidence="2" id="KW-1185">Reference proteome</keyword>
<dbReference type="EMBL" id="JAIWYP010000004">
    <property type="protein sequence ID" value="KAH3830535.1"/>
    <property type="molecule type" value="Genomic_DNA"/>
</dbReference>
<proteinExistence type="predicted"/>
<protein>
    <submittedName>
        <fullName evidence="1">Uncharacterized protein</fullName>
    </submittedName>
</protein>
<comment type="caution">
    <text evidence="1">The sequence shown here is derived from an EMBL/GenBank/DDBJ whole genome shotgun (WGS) entry which is preliminary data.</text>
</comment>
<organism evidence="1 2">
    <name type="scientific">Dreissena polymorpha</name>
    <name type="common">Zebra mussel</name>
    <name type="synonym">Mytilus polymorpha</name>
    <dbReference type="NCBI Taxonomy" id="45954"/>
    <lineage>
        <taxon>Eukaryota</taxon>
        <taxon>Metazoa</taxon>
        <taxon>Spiralia</taxon>
        <taxon>Lophotrochozoa</taxon>
        <taxon>Mollusca</taxon>
        <taxon>Bivalvia</taxon>
        <taxon>Autobranchia</taxon>
        <taxon>Heteroconchia</taxon>
        <taxon>Euheterodonta</taxon>
        <taxon>Imparidentia</taxon>
        <taxon>Neoheterodontei</taxon>
        <taxon>Myida</taxon>
        <taxon>Dreissenoidea</taxon>
        <taxon>Dreissenidae</taxon>
        <taxon>Dreissena</taxon>
    </lineage>
</organism>
<evidence type="ECO:0000313" key="1">
    <source>
        <dbReference type="EMBL" id="KAH3830535.1"/>
    </source>
</evidence>
<reference evidence="1" key="2">
    <citation type="submission" date="2020-11" db="EMBL/GenBank/DDBJ databases">
        <authorList>
            <person name="McCartney M.A."/>
            <person name="Auch B."/>
            <person name="Kono T."/>
            <person name="Mallez S."/>
            <person name="Becker A."/>
            <person name="Gohl D.M."/>
            <person name="Silverstein K.A.T."/>
            <person name="Koren S."/>
            <person name="Bechman K.B."/>
            <person name="Herman A."/>
            <person name="Abrahante J.E."/>
            <person name="Garbe J."/>
        </authorList>
    </citation>
    <scope>NUCLEOTIDE SEQUENCE</scope>
    <source>
        <strain evidence="1">Duluth1</strain>
        <tissue evidence="1">Whole animal</tissue>
    </source>
</reference>
<gene>
    <name evidence="1" type="ORF">DPMN_103779</name>
</gene>
<name>A0A9D4HAD5_DREPO</name>